<feature type="binding site" evidence="11">
    <location>
        <position position="127"/>
    </location>
    <ligand>
        <name>substrate</name>
    </ligand>
</feature>
<feature type="binding site" evidence="11">
    <location>
        <position position="127"/>
    </location>
    <ligand>
        <name>FMN</name>
        <dbReference type="ChEBI" id="CHEBI:58210"/>
    </ligand>
</feature>
<dbReference type="InterPro" id="IPR024920">
    <property type="entry name" value="Dihydroorotate_DH_1"/>
</dbReference>
<dbReference type="InterPro" id="IPR001295">
    <property type="entry name" value="Dihydroorotate_DH_CS"/>
</dbReference>
<comment type="subcellular location">
    <subcellularLocation>
        <location evidence="2 11">Cytoplasm</location>
    </subcellularLocation>
</comment>
<evidence type="ECO:0000256" key="9">
    <source>
        <dbReference type="ARBA" id="ARBA00022975"/>
    </source>
</evidence>
<dbReference type="PANTHER" id="PTHR48109">
    <property type="entry name" value="DIHYDROOROTATE DEHYDROGENASE (QUINONE), MITOCHONDRIAL-RELATED"/>
    <property type="match status" value="1"/>
</dbReference>
<accession>A0A077E993</accession>
<comment type="cofactor">
    <cofactor evidence="11">
        <name>FMN</name>
        <dbReference type="ChEBI" id="CHEBI:58210"/>
    </cofactor>
    <text evidence="11">Binds 1 FMN per subunit.</text>
</comment>
<dbReference type="GO" id="GO:0005737">
    <property type="term" value="C:cytoplasm"/>
    <property type="evidence" value="ECO:0007669"/>
    <property type="project" value="UniProtKB-SubCell"/>
</dbReference>
<feature type="binding site" evidence="11">
    <location>
        <begin position="193"/>
        <end position="194"/>
    </location>
    <ligand>
        <name>substrate</name>
    </ligand>
</feature>
<reference evidence="13" key="1">
    <citation type="journal article" date="2013" name="Lancet">
        <title>First case of E anophelis outbreak in an intensive-care unit.</title>
        <authorList>
            <person name="Teo J."/>
            <person name="Tan S.Y."/>
            <person name="Tay M."/>
            <person name="Ding Y."/>
            <person name="Kjelleberg S."/>
            <person name="Givskov M."/>
            <person name="Lin R.T."/>
            <person name="Yang L."/>
        </authorList>
    </citation>
    <scope>NUCLEOTIDE SEQUENCE [LARGE SCALE GENOMIC DNA]</scope>
    <source>
        <strain evidence="13">NUHP1</strain>
    </source>
</reference>
<dbReference type="InterPro" id="IPR050074">
    <property type="entry name" value="DHO_dehydrogenase"/>
</dbReference>
<dbReference type="InterPro" id="IPR033886">
    <property type="entry name" value="DHOD_1A"/>
</dbReference>
<dbReference type="Pfam" id="PF01180">
    <property type="entry name" value="DHO_dh"/>
    <property type="match status" value="1"/>
</dbReference>
<feature type="active site" description="Nucleophile" evidence="11">
    <location>
        <position position="130"/>
    </location>
</feature>
<dbReference type="FunFam" id="3.20.20.70:FF:000027">
    <property type="entry name" value="Dihydropyrimidine dehydrogenase [NADP(+)]"/>
    <property type="match status" value="1"/>
</dbReference>
<keyword evidence="10 11" id="KW-0560">Oxidoreductase</keyword>
<keyword evidence="9 11" id="KW-0665">Pyrimidine biosynthesis</keyword>
<evidence type="ECO:0000256" key="2">
    <source>
        <dbReference type="ARBA" id="ARBA00004496"/>
    </source>
</evidence>
<feature type="binding site" evidence="11">
    <location>
        <begin position="44"/>
        <end position="45"/>
    </location>
    <ligand>
        <name>FMN</name>
        <dbReference type="ChEBI" id="CHEBI:58210"/>
    </ligand>
</feature>
<evidence type="ECO:0000256" key="4">
    <source>
        <dbReference type="ARBA" id="ARBA00008008"/>
    </source>
</evidence>
<dbReference type="STRING" id="1338011.BD94_0307"/>
<dbReference type="GO" id="GO:0044205">
    <property type="term" value="P:'de novo' UMP biosynthetic process"/>
    <property type="evidence" value="ECO:0007669"/>
    <property type="project" value="UniProtKB-UniRule"/>
</dbReference>
<feature type="binding site" evidence="11">
    <location>
        <position position="20"/>
    </location>
    <ligand>
        <name>FMN</name>
        <dbReference type="ChEBI" id="CHEBI:58210"/>
    </ligand>
</feature>
<dbReference type="InterPro" id="IPR012135">
    <property type="entry name" value="Dihydroorotate_DH_1_2"/>
</dbReference>
<dbReference type="CDD" id="cd04741">
    <property type="entry name" value="DHOD_1A_like"/>
    <property type="match status" value="1"/>
</dbReference>
<reference evidence="13" key="2">
    <citation type="journal article" date="2015" name="Genome Biol. Evol.">
        <title>Complete Genome Sequence and Transcriptomic Analysis of the Novel Pathogen Elizabethkingia anophelis in Response to Oxidative Stress.</title>
        <authorList>
            <person name="Li Y."/>
            <person name="Liu Y."/>
            <person name="Chew S.C."/>
            <person name="Tay M."/>
            <person name="Salido M.M."/>
            <person name="Teo J."/>
            <person name="Lauro F.M."/>
            <person name="Givskov M."/>
            <person name="Yang L."/>
        </authorList>
    </citation>
    <scope>NUCLEOTIDE SEQUENCE</scope>
    <source>
        <strain evidence="13">NUHP1</strain>
    </source>
</reference>
<feature type="binding site" evidence="11">
    <location>
        <begin position="68"/>
        <end position="72"/>
    </location>
    <ligand>
        <name>substrate</name>
    </ligand>
</feature>
<proteinExistence type="inferred from homology"/>
<evidence type="ECO:0000259" key="12">
    <source>
        <dbReference type="Pfam" id="PF01180"/>
    </source>
</evidence>
<dbReference type="PROSITE" id="PS00911">
    <property type="entry name" value="DHODEHASE_1"/>
    <property type="match status" value="1"/>
</dbReference>
<dbReference type="HOGENOM" id="CLU_042042_3_0_10"/>
<dbReference type="EC" id="1.3.-.-" evidence="11"/>
<comment type="subunit">
    <text evidence="5">Homodimer.</text>
</comment>
<dbReference type="InterPro" id="IPR005720">
    <property type="entry name" value="Dihydroorotate_DH_cat"/>
</dbReference>
<dbReference type="PANTHER" id="PTHR48109:SF1">
    <property type="entry name" value="DIHYDROOROTATE DEHYDROGENASE (FUMARATE)"/>
    <property type="match status" value="1"/>
</dbReference>
<protein>
    <recommendedName>
        <fullName evidence="11">Dihydroorotate dehydrogenase</fullName>
        <shortName evidence="11">DHOD</shortName>
        <shortName evidence="11">DHODase</shortName>
        <shortName evidence="11">DHOdehase</shortName>
        <ecNumber evidence="11">1.3.-.-</ecNumber>
    </recommendedName>
</protein>
<feature type="domain" description="Dihydroorotate dehydrogenase catalytic" evidence="12">
    <location>
        <begin position="3"/>
        <end position="293"/>
    </location>
</feature>
<comment type="function">
    <text evidence="11">Catalyzes the conversion of dihydroorotate to orotate.</text>
</comment>
<dbReference type="Proteomes" id="UP000028933">
    <property type="component" value="Chromosome"/>
</dbReference>
<feature type="binding site" evidence="11">
    <location>
        <position position="192"/>
    </location>
    <ligand>
        <name>FMN</name>
        <dbReference type="ChEBI" id="CHEBI:58210"/>
    </ligand>
</feature>
<evidence type="ECO:0000256" key="7">
    <source>
        <dbReference type="ARBA" id="ARBA00022630"/>
    </source>
</evidence>
<dbReference type="EMBL" id="CP007547">
    <property type="protein sequence ID" value="AIL44082.1"/>
    <property type="molecule type" value="Genomic_DNA"/>
</dbReference>
<comment type="catalytic activity">
    <reaction evidence="11">
        <text>(S)-dihydroorotate + A = orotate + AH2</text>
        <dbReference type="Rhea" id="RHEA:18073"/>
        <dbReference type="ChEBI" id="CHEBI:13193"/>
        <dbReference type="ChEBI" id="CHEBI:17499"/>
        <dbReference type="ChEBI" id="CHEBI:30839"/>
        <dbReference type="ChEBI" id="CHEBI:30864"/>
    </reaction>
</comment>
<name>A0A077E993_9FLAO</name>
<feature type="binding site" evidence="11">
    <location>
        <position position="164"/>
    </location>
    <ligand>
        <name>FMN</name>
        <dbReference type="ChEBI" id="CHEBI:58210"/>
    </ligand>
</feature>
<dbReference type="SUPFAM" id="SSF51395">
    <property type="entry name" value="FMN-linked oxidoreductases"/>
    <property type="match status" value="1"/>
</dbReference>
<dbReference type="Gene3D" id="3.20.20.70">
    <property type="entry name" value="Aldolase class I"/>
    <property type="match status" value="1"/>
</dbReference>
<feature type="binding site" evidence="11">
    <location>
        <begin position="271"/>
        <end position="272"/>
    </location>
    <ligand>
        <name>FMN</name>
        <dbReference type="ChEBI" id="CHEBI:58210"/>
    </ligand>
</feature>
<evidence type="ECO:0000256" key="10">
    <source>
        <dbReference type="ARBA" id="ARBA00023002"/>
    </source>
</evidence>
<dbReference type="KEGG" id="eao:BD94_0307"/>
<dbReference type="InterPro" id="IPR023359">
    <property type="entry name" value="Dihydro_DH_chainA_dom2"/>
</dbReference>
<keyword evidence="6 11" id="KW-0963">Cytoplasm</keyword>
<evidence type="ECO:0000256" key="1">
    <source>
        <dbReference type="ARBA" id="ARBA00001694"/>
    </source>
</evidence>
<dbReference type="RefSeq" id="WP_024564761.1">
    <property type="nucleotide sequence ID" value="NZ_CP007547.1"/>
</dbReference>
<dbReference type="GO" id="GO:0006207">
    <property type="term" value="P:'de novo' pyrimidine nucleobase biosynthetic process"/>
    <property type="evidence" value="ECO:0007669"/>
    <property type="project" value="InterPro"/>
</dbReference>
<evidence type="ECO:0000313" key="14">
    <source>
        <dbReference type="Proteomes" id="UP000028933"/>
    </source>
</evidence>
<dbReference type="InterPro" id="IPR013785">
    <property type="entry name" value="Aldolase_TIM"/>
</dbReference>
<dbReference type="eggNOG" id="COG0167">
    <property type="taxonomic scope" value="Bacteria"/>
</dbReference>
<dbReference type="AlphaFoldDB" id="A0A077E993"/>
<feature type="binding site" evidence="11">
    <location>
        <begin position="249"/>
        <end position="250"/>
    </location>
    <ligand>
        <name>FMN</name>
        <dbReference type="ChEBI" id="CHEBI:58210"/>
    </ligand>
</feature>
<feature type="binding site" evidence="11">
    <location>
        <position position="44"/>
    </location>
    <ligand>
        <name>substrate</name>
    </ligand>
</feature>
<evidence type="ECO:0000256" key="11">
    <source>
        <dbReference type="HAMAP-Rule" id="MF_00224"/>
    </source>
</evidence>
<dbReference type="UniPathway" id="UPA00070"/>
<dbReference type="NCBIfam" id="NF002702">
    <property type="entry name" value="PRK02506.1"/>
    <property type="match status" value="1"/>
</dbReference>
<sequence>MNLTSRIANYEFENPFMNASGVMCYDEMELDQLLRSSAGAFVTKSATPDFREGNPSPRYVDVPLGSINSMGLPNKGFDFYLDFSLNFQNENPGKINFISIAGMSMEDNLEMLQKINDSDFKGITELNLSCPNVPGKPQVGYDFERTEEVLTKAFEFFQKPIGVKLPPYFDIAHFDQMAEILNKFPLQYVNCINSIGNGLYIDVDHEEVVIKPKEGFGGIGGAYVKPTALANVRAFYTRLNSDIAVIGCGGVENGKDAFEHLLCGAQMVQVGTQLMKEGAGAFDRILEELKAIMQEKGYTSIEDFRGKLKSL</sequence>
<keyword evidence="8 11" id="KW-0288">FMN</keyword>
<evidence type="ECO:0000256" key="6">
    <source>
        <dbReference type="ARBA" id="ARBA00022490"/>
    </source>
</evidence>
<comment type="similarity">
    <text evidence="4 11">Belongs to the dihydroorotate dehydrogenase family. Type 1 subfamily.</text>
</comment>
<feature type="binding site" evidence="11">
    <location>
        <position position="221"/>
    </location>
    <ligand>
        <name>FMN</name>
        <dbReference type="ChEBI" id="CHEBI:58210"/>
    </ligand>
</feature>
<comment type="caution">
    <text evidence="11">Lacks conserved residue(s) required for the propagation of feature annotation.</text>
</comment>
<comment type="pathway">
    <text evidence="3 11">Pyrimidine metabolism; UMP biosynthesis via de novo pathway.</text>
</comment>
<evidence type="ECO:0000313" key="13">
    <source>
        <dbReference type="EMBL" id="AIL44082.1"/>
    </source>
</evidence>
<gene>
    <name evidence="11" type="primary">pyrD</name>
    <name evidence="13" type="ORF">BD94_0307</name>
</gene>
<dbReference type="PIRSF" id="PIRSF000164">
    <property type="entry name" value="DHO_oxidase"/>
    <property type="match status" value="1"/>
</dbReference>
<dbReference type="HAMAP" id="MF_00224">
    <property type="entry name" value="DHO_dh_type1"/>
    <property type="match status" value="1"/>
</dbReference>
<evidence type="ECO:0000256" key="3">
    <source>
        <dbReference type="ARBA" id="ARBA00004725"/>
    </source>
</evidence>
<organism evidence="13 14">
    <name type="scientific">Elizabethkingia anophelis NUHP1</name>
    <dbReference type="NCBI Taxonomy" id="1338011"/>
    <lineage>
        <taxon>Bacteria</taxon>
        <taxon>Pseudomonadati</taxon>
        <taxon>Bacteroidota</taxon>
        <taxon>Flavobacteriia</taxon>
        <taxon>Flavobacteriales</taxon>
        <taxon>Weeksellaceae</taxon>
        <taxon>Elizabethkingia</taxon>
    </lineage>
</organism>
<comment type="catalytic activity">
    <reaction evidence="1">
        <text>(S)-dihydroorotate + fumarate = orotate + succinate</text>
        <dbReference type="Rhea" id="RHEA:30059"/>
        <dbReference type="ChEBI" id="CHEBI:29806"/>
        <dbReference type="ChEBI" id="CHEBI:30031"/>
        <dbReference type="ChEBI" id="CHEBI:30839"/>
        <dbReference type="ChEBI" id="CHEBI:30864"/>
        <dbReference type="EC" id="1.3.98.1"/>
    </reaction>
</comment>
<evidence type="ECO:0000256" key="8">
    <source>
        <dbReference type="ARBA" id="ARBA00022643"/>
    </source>
</evidence>
<evidence type="ECO:0000256" key="5">
    <source>
        <dbReference type="ARBA" id="ARBA00011738"/>
    </source>
</evidence>
<dbReference type="Gene3D" id="2.30.26.10">
    <property type="entry name" value="Dihydroorotate Dehydrogenase A, chain A, domain 2"/>
    <property type="match status" value="1"/>
</dbReference>
<dbReference type="PROSITE" id="PS00912">
    <property type="entry name" value="DHODEHASE_2"/>
    <property type="match status" value="1"/>
</dbReference>
<keyword evidence="7 11" id="KW-0285">Flavoprotein</keyword>
<dbReference type="GO" id="GO:1990663">
    <property type="term" value="F:dihydroorotate dehydrogenase (fumarate) activity"/>
    <property type="evidence" value="ECO:0007669"/>
    <property type="project" value="UniProtKB-EC"/>
</dbReference>